<dbReference type="CDD" id="cd00093">
    <property type="entry name" value="HTH_XRE"/>
    <property type="match status" value="1"/>
</dbReference>
<dbReference type="Pfam" id="PF12844">
    <property type="entry name" value="HTH_19"/>
    <property type="match status" value="1"/>
</dbReference>
<dbReference type="GO" id="GO:0003700">
    <property type="term" value="F:DNA-binding transcription factor activity"/>
    <property type="evidence" value="ECO:0007669"/>
    <property type="project" value="TreeGrafter"/>
</dbReference>
<dbReference type="InterPro" id="IPR010982">
    <property type="entry name" value="Lambda_DNA-bd_dom_sf"/>
</dbReference>
<dbReference type="SUPFAM" id="SSF47413">
    <property type="entry name" value="lambda repressor-like DNA-binding domains"/>
    <property type="match status" value="1"/>
</dbReference>
<keyword evidence="1" id="KW-0238">DNA-binding</keyword>
<dbReference type="PANTHER" id="PTHR46797:SF1">
    <property type="entry name" value="METHYLPHOSPHONATE SYNTHASE"/>
    <property type="match status" value="1"/>
</dbReference>
<proteinExistence type="predicted"/>
<dbReference type="PROSITE" id="PS50943">
    <property type="entry name" value="HTH_CROC1"/>
    <property type="match status" value="1"/>
</dbReference>
<dbReference type="EMBL" id="AP023327">
    <property type="protein sequence ID" value="BCI68943.1"/>
    <property type="molecule type" value="Genomic_DNA"/>
</dbReference>
<dbReference type="InterPro" id="IPR001387">
    <property type="entry name" value="Cro/C1-type_HTH"/>
</dbReference>
<dbReference type="Gene3D" id="1.10.260.40">
    <property type="entry name" value="lambda repressor-like DNA-binding domains"/>
    <property type="match status" value="1"/>
</dbReference>
<dbReference type="SMART" id="SM00530">
    <property type="entry name" value="HTH_XRE"/>
    <property type="match status" value="1"/>
</dbReference>
<geneLocation type="plasmid" evidence="3 4">
    <name>pAAJCM20276_1</name>
</geneLocation>
<protein>
    <recommendedName>
        <fullName evidence="2">HTH cro/C1-type domain-containing protein</fullName>
    </recommendedName>
</protein>
<evidence type="ECO:0000256" key="1">
    <source>
        <dbReference type="ARBA" id="ARBA00023125"/>
    </source>
</evidence>
<gene>
    <name evidence="3" type="ORF">AAJCM20276_35670</name>
</gene>
<dbReference type="PANTHER" id="PTHR46797">
    <property type="entry name" value="HTH-TYPE TRANSCRIPTIONAL REGULATOR"/>
    <property type="match status" value="1"/>
</dbReference>
<evidence type="ECO:0000313" key="3">
    <source>
        <dbReference type="EMBL" id="BCI68943.1"/>
    </source>
</evidence>
<name>A0A6S6PNN3_ACEAC</name>
<evidence type="ECO:0000313" key="4">
    <source>
        <dbReference type="Proteomes" id="UP000515220"/>
    </source>
</evidence>
<dbReference type="AlphaFoldDB" id="A0A6S6PNN3"/>
<feature type="domain" description="HTH cro/C1-type" evidence="2">
    <location>
        <begin position="83"/>
        <end position="137"/>
    </location>
</feature>
<dbReference type="RefSeq" id="WP_185230102.1">
    <property type="nucleotide sequence ID" value="NZ_AP023327.1"/>
</dbReference>
<sequence length="205" mass="23103">MAAFHLEMGQVWGAGRMKMRHRRIILIAGYSVMFQIEGKEGTAEHCGISAFQEWIKSNGAVLLKTDIIQHGHTVSDRIIGERLRAIRVGARLSQDEIAERVGLSRTAIALWETGRRGCSLKRLGDVAEALGISALDLLRQEAKTRSGSVQLEERLLTLFRNVDSFSREEVLRWLERRVETSVDQSNRSVVVSRFEADLMETGKLQ</sequence>
<accession>A0A6S6PNN3</accession>
<evidence type="ECO:0000259" key="2">
    <source>
        <dbReference type="PROSITE" id="PS50943"/>
    </source>
</evidence>
<keyword evidence="3" id="KW-0614">Plasmid</keyword>
<dbReference type="GO" id="GO:0003677">
    <property type="term" value="F:DNA binding"/>
    <property type="evidence" value="ECO:0007669"/>
    <property type="project" value="UniProtKB-KW"/>
</dbReference>
<dbReference type="Proteomes" id="UP000515220">
    <property type="component" value="Plasmid pAAJCM20276_1"/>
</dbReference>
<organism evidence="3 4">
    <name type="scientific">Acetobacter aceti</name>
    <dbReference type="NCBI Taxonomy" id="435"/>
    <lineage>
        <taxon>Bacteria</taxon>
        <taxon>Pseudomonadati</taxon>
        <taxon>Pseudomonadota</taxon>
        <taxon>Alphaproteobacteria</taxon>
        <taxon>Acetobacterales</taxon>
        <taxon>Acetobacteraceae</taxon>
        <taxon>Acetobacter</taxon>
        <taxon>Acetobacter subgen. Acetobacter</taxon>
    </lineage>
</organism>
<dbReference type="GO" id="GO:0005829">
    <property type="term" value="C:cytosol"/>
    <property type="evidence" value="ECO:0007669"/>
    <property type="project" value="TreeGrafter"/>
</dbReference>
<dbReference type="InterPro" id="IPR050807">
    <property type="entry name" value="TransReg_Diox_bact_type"/>
</dbReference>
<reference evidence="3 4" key="1">
    <citation type="submission" date="2020-07" db="EMBL/GenBank/DDBJ databases">
        <title>Complete Genome Sequence of an acetic acid bacterium, Acetobacter aceti JCM20276.</title>
        <authorList>
            <person name="Hirose Y."/>
            <person name="Mihara H."/>
        </authorList>
    </citation>
    <scope>NUCLEOTIDE SEQUENCE [LARGE SCALE GENOMIC DNA]</scope>
    <source>
        <strain evidence="3 4">JCM20276</strain>
        <plasmid evidence="3 4">pAAJCM20276_1</plasmid>
    </source>
</reference>